<evidence type="ECO:0000313" key="2">
    <source>
        <dbReference type="EMBL" id="MCX2562307.1"/>
    </source>
</evidence>
<reference evidence="2 3" key="1">
    <citation type="submission" date="2022-11" db="EMBL/GenBank/DDBJ databases">
        <title>Genome sequencing of Acetobacter type strain.</title>
        <authorList>
            <person name="Heo J."/>
            <person name="Lee D."/>
            <person name="Han B.-H."/>
            <person name="Hong S.-B."/>
            <person name="Kwon S.-W."/>
        </authorList>
    </citation>
    <scope>NUCLEOTIDE SEQUENCE [LARGE SCALE GENOMIC DNA]</scope>
    <source>
        <strain evidence="2 3">KACC 21251</strain>
    </source>
</reference>
<feature type="coiled-coil region" evidence="1">
    <location>
        <begin position="138"/>
        <end position="221"/>
    </location>
</feature>
<keyword evidence="3" id="KW-1185">Reference proteome</keyword>
<keyword evidence="1" id="KW-0175">Coiled coil</keyword>
<proteinExistence type="predicted"/>
<name>A0ABT3QAJ9_9PROT</name>
<dbReference type="EMBL" id="JAPIUX010000044">
    <property type="protein sequence ID" value="MCX2562307.1"/>
    <property type="molecule type" value="Genomic_DNA"/>
</dbReference>
<sequence length="521" mass="58189">MGPEELAIIMSPQFINATFRAGEDWYHDLVARNQEVQRRYSFEAANAQYQIVNQQILDKWRRQNEEWRRHTQTIADQSNERIAQSDRIQAEIRENHNKELRARQQSDRDLHAMTALCSKKDAAITQLQTDLAGVRGSLGAAQDEIARERQSLAASREEVERTQSALQAAQNALAHERQSHASMRSHAGRLTFDLWITGNDCNCLRAKLKETEDVVSSLEASRREAALVTQSVEAAGTTVMYVTAQAMEAWAAQGKASMLDNLMTSHFKAAGQPMTMREYLWFATLIKEMKGRNISDRLIAERCPVDGIEDFLVRDVAISEDKVETDNGRDIFLGWIVVDGVCHPFGAETKRRCMQMMAGFIRGIPEEHALCEKEPRRRESDIELLMSDKDIDPDKIDRLFWLTFGTIVRCQNTKISGFMAPCKATVHGGKFQGGLSVAIADDGNEFSALVSFDEDGARSWLAGHVAEKVGPALGRPGLSIQEARSLMKTDTRPSPVVDVLPLTVSVMVEMRLRAAALVAAG</sequence>
<organism evidence="2 3">
    <name type="scientific">Acetobacter farinalis</name>
    <dbReference type="NCBI Taxonomy" id="1260984"/>
    <lineage>
        <taxon>Bacteria</taxon>
        <taxon>Pseudomonadati</taxon>
        <taxon>Pseudomonadota</taxon>
        <taxon>Alphaproteobacteria</taxon>
        <taxon>Acetobacterales</taxon>
        <taxon>Acetobacteraceae</taxon>
        <taxon>Acetobacter</taxon>
    </lineage>
</organism>
<comment type="caution">
    <text evidence="2">The sequence shown here is derived from an EMBL/GenBank/DDBJ whole genome shotgun (WGS) entry which is preliminary data.</text>
</comment>
<gene>
    <name evidence="2" type="ORF">OQ252_13015</name>
</gene>
<evidence type="ECO:0000313" key="3">
    <source>
        <dbReference type="Proteomes" id="UP001526446"/>
    </source>
</evidence>
<accession>A0ABT3QAJ9</accession>
<evidence type="ECO:0000256" key="1">
    <source>
        <dbReference type="SAM" id="Coils"/>
    </source>
</evidence>
<dbReference type="Proteomes" id="UP001526446">
    <property type="component" value="Unassembled WGS sequence"/>
</dbReference>
<protein>
    <submittedName>
        <fullName evidence="2">Uncharacterized protein</fullName>
    </submittedName>
</protein>
<dbReference type="RefSeq" id="WP_144880189.1">
    <property type="nucleotide sequence ID" value="NZ_JAPIUX010000044.1"/>
</dbReference>